<dbReference type="AlphaFoldDB" id="U4L293"/>
<evidence type="ECO:0000313" key="1">
    <source>
        <dbReference type="EMBL" id="CCX09786.1"/>
    </source>
</evidence>
<name>U4L293_PYROM</name>
<gene>
    <name evidence="1" type="ORF">PCON_09379</name>
</gene>
<protein>
    <submittedName>
        <fullName evidence="1">Uncharacterized protein</fullName>
    </submittedName>
</protein>
<dbReference type="Proteomes" id="UP000018144">
    <property type="component" value="Unassembled WGS sequence"/>
</dbReference>
<reference evidence="1 2" key="1">
    <citation type="journal article" date="2013" name="PLoS Genet.">
        <title>The genome and development-dependent transcriptomes of Pyronema confluens: a window into fungal evolution.</title>
        <authorList>
            <person name="Traeger S."/>
            <person name="Altegoer F."/>
            <person name="Freitag M."/>
            <person name="Gabaldon T."/>
            <person name="Kempken F."/>
            <person name="Kumar A."/>
            <person name="Marcet-Houben M."/>
            <person name="Poggeler S."/>
            <person name="Stajich J.E."/>
            <person name="Nowrousian M."/>
        </authorList>
    </citation>
    <scope>NUCLEOTIDE SEQUENCE [LARGE SCALE GENOMIC DNA]</scope>
    <source>
        <strain evidence="2">CBS 100304</strain>
        <tissue evidence="1">Vegetative mycelium</tissue>
    </source>
</reference>
<evidence type="ECO:0000313" key="2">
    <source>
        <dbReference type="Proteomes" id="UP000018144"/>
    </source>
</evidence>
<proteinExistence type="predicted"/>
<dbReference type="EMBL" id="HF935496">
    <property type="protein sequence ID" value="CCX09786.1"/>
    <property type="molecule type" value="Genomic_DNA"/>
</dbReference>
<sequence length="84" mass="9361">MPKFGSVELLQRFLSNRGGDGGRLTLEELWLKRRALHGGAYEACAGGDGECPDIQHFLGIAEWHESQCLTRIGDLWASTKHTTY</sequence>
<organism evidence="1 2">
    <name type="scientific">Pyronema omphalodes (strain CBS 100304)</name>
    <name type="common">Pyronema confluens</name>
    <dbReference type="NCBI Taxonomy" id="1076935"/>
    <lineage>
        <taxon>Eukaryota</taxon>
        <taxon>Fungi</taxon>
        <taxon>Dikarya</taxon>
        <taxon>Ascomycota</taxon>
        <taxon>Pezizomycotina</taxon>
        <taxon>Pezizomycetes</taxon>
        <taxon>Pezizales</taxon>
        <taxon>Pyronemataceae</taxon>
        <taxon>Pyronema</taxon>
    </lineage>
</organism>
<accession>U4L293</accession>
<keyword evidence="2" id="KW-1185">Reference proteome</keyword>